<reference evidence="1" key="1">
    <citation type="submission" date="2020-09" db="EMBL/GenBank/DDBJ databases">
        <authorList>
            <person name="Eze J.U."/>
            <person name="Rahube T.O."/>
        </authorList>
    </citation>
    <scope>NUCLEOTIDE SEQUENCE</scope>
</reference>
<dbReference type="AlphaFoldDB" id="A0A7M2QND9"/>
<dbReference type="EMBL" id="MT993629">
    <property type="protein sequence ID" value="QOV05670.1"/>
    <property type="molecule type" value="Genomic_DNA"/>
</dbReference>
<proteinExistence type="predicted"/>
<organism evidence="1">
    <name type="scientific">feces metagenome</name>
    <dbReference type="NCBI Taxonomy" id="1861841"/>
    <lineage>
        <taxon>unclassified sequences</taxon>
        <taxon>metagenomes</taxon>
        <taxon>organismal metagenomes</taxon>
    </lineage>
</organism>
<sequence>MKITDKEILLAVWHATVKKLPYTATHHYVGNLRGLAGESDYWHRSATQICSISRGYVLDVPLSVSQSLRRIKALIARNRLLISSHRPGEAFYFKLPDHLTRRAYDLTLQLLRKKGMTEKEFLTEHGYSEIAKEVSNAVNREVGPLVEEYVRRCVSPEEVTL</sequence>
<name>A0A7M2QND9_9ZZZZ</name>
<accession>A0A7M2QND9</accession>
<protein>
    <submittedName>
        <fullName evidence="1">Uncharacterized protein</fullName>
    </submittedName>
</protein>
<evidence type="ECO:0000313" key="1">
    <source>
        <dbReference type="EMBL" id="QOV05670.1"/>
    </source>
</evidence>